<feature type="binding site" evidence="7">
    <location>
        <position position="41"/>
    </location>
    <ligand>
        <name>ATP</name>
        <dbReference type="ChEBI" id="CHEBI:30616"/>
    </ligand>
</feature>
<dbReference type="PROSITE" id="PS00107">
    <property type="entry name" value="PROTEIN_KINASE_ATP"/>
    <property type="match status" value="1"/>
</dbReference>
<dbReference type="CDD" id="cd14014">
    <property type="entry name" value="STKc_PknB_like"/>
    <property type="match status" value="1"/>
</dbReference>
<reference evidence="9 10" key="1">
    <citation type="submission" date="2024-05" db="EMBL/GenBank/DDBJ databases">
        <title>Microbispora sp.ZYX-F-249.</title>
        <authorList>
            <person name="Xie H."/>
        </authorList>
    </citation>
    <scope>NUCLEOTIDE SEQUENCE [LARGE SCALE GENOMIC DNA]</scope>
    <source>
        <strain evidence="9 10">ZYX-F-249</strain>
    </source>
</reference>
<evidence type="ECO:0000256" key="6">
    <source>
        <dbReference type="ARBA" id="ARBA00022840"/>
    </source>
</evidence>
<protein>
    <recommendedName>
        <fullName evidence="1">non-specific serine/threonine protein kinase</fullName>
        <ecNumber evidence="1">2.7.11.1</ecNumber>
    </recommendedName>
</protein>
<dbReference type="EC" id="2.7.11.1" evidence="1"/>
<dbReference type="PROSITE" id="PS00108">
    <property type="entry name" value="PROTEIN_KINASE_ST"/>
    <property type="match status" value="1"/>
</dbReference>
<dbReference type="Gene3D" id="3.30.200.20">
    <property type="entry name" value="Phosphorylase Kinase, domain 1"/>
    <property type="match status" value="1"/>
</dbReference>
<evidence type="ECO:0000256" key="5">
    <source>
        <dbReference type="ARBA" id="ARBA00022777"/>
    </source>
</evidence>
<keyword evidence="5 9" id="KW-0418">Kinase</keyword>
<sequence>MPDRTVILGRYELDPVHLGRGAMGTVWGGHDKVLDRRVAIKLIRFPDDRPDPEMERRFDREAQVMAQLNHPGAPTIYDLGAFDDPVIGRRLFLVMEFVEGVTLEDVIAEHGPLPVGWAAAVGAQIAAVLNAAHDRGILHRDLKPSNLMVRRDGTVKVLDFGLAMLHKPEVSRLTQTGQILGTVSYSPPEQIRAGAVTPQSDLYALGCVLHELLTGEPVFTGPTEFSVQEQHIRAAPPAVRSFRSDVPRELDGILASLLAKRAEDRPVSAAAVHDQLMPYVTGVGHLPGVTADKPSAVRMYAHAVSRILISSAEAAAPAGLEENLREHSELSRKDLERAHHKAMSLLLQSRYEEVAALLASVAELAGGIFGADDPEVLDLRTQLANALFEGGDYLRAAAAYNRLAPDLARRYGPDDERTFRCRMQEAMCQAHLNDPELALRLLRDLLADQQRAYPPGDQRTLELRRQIGEMERRSGDLAGAHLTFAELYDELSRRFGRDHPATARVGESLAALEI</sequence>
<accession>A0ABV0AMH4</accession>
<dbReference type="PROSITE" id="PS50011">
    <property type="entry name" value="PROTEIN_KINASE_DOM"/>
    <property type="match status" value="1"/>
</dbReference>
<evidence type="ECO:0000256" key="4">
    <source>
        <dbReference type="ARBA" id="ARBA00022741"/>
    </source>
</evidence>
<dbReference type="Proteomes" id="UP001447516">
    <property type="component" value="Unassembled WGS sequence"/>
</dbReference>
<feature type="domain" description="Protein kinase" evidence="8">
    <location>
        <begin position="12"/>
        <end position="280"/>
    </location>
</feature>
<dbReference type="SMART" id="SM00220">
    <property type="entry name" value="S_TKc"/>
    <property type="match status" value="1"/>
</dbReference>
<dbReference type="Gene3D" id="1.10.510.10">
    <property type="entry name" value="Transferase(Phosphotransferase) domain 1"/>
    <property type="match status" value="1"/>
</dbReference>
<dbReference type="RefSeq" id="WP_346226485.1">
    <property type="nucleotide sequence ID" value="NZ_JBDJAW010000011.1"/>
</dbReference>
<comment type="caution">
    <text evidence="9">The sequence shown here is derived from an EMBL/GenBank/DDBJ whole genome shotgun (WGS) entry which is preliminary data.</text>
</comment>
<evidence type="ECO:0000256" key="7">
    <source>
        <dbReference type="PROSITE-ProRule" id="PRU10141"/>
    </source>
</evidence>
<organism evidence="9 10">
    <name type="scientific">Microbispora maris</name>
    <dbReference type="NCBI Taxonomy" id="3144104"/>
    <lineage>
        <taxon>Bacteria</taxon>
        <taxon>Bacillati</taxon>
        <taxon>Actinomycetota</taxon>
        <taxon>Actinomycetes</taxon>
        <taxon>Streptosporangiales</taxon>
        <taxon>Streptosporangiaceae</taxon>
        <taxon>Microbispora</taxon>
    </lineage>
</organism>
<dbReference type="InterPro" id="IPR008271">
    <property type="entry name" value="Ser/Thr_kinase_AS"/>
</dbReference>
<keyword evidence="10" id="KW-1185">Reference proteome</keyword>
<gene>
    <name evidence="9" type="ORF">AAH991_15370</name>
</gene>
<name>A0ABV0AMH4_9ACTN</name>
<evidence type="ECO:0000256" key="3">
    <source>
        <dbReference type="ARBA" id="ARBA00022679"/>
    </source>
</evidence>
<evidence type="ECO:0000313" key="10">
    <source>
        <dbReference type="Proteomes" id="UP001447516"/>
    </source>
</evidence>
<dbReference type="Pfam" id="PF00069">
    <property type="entry name" value="Pkinase"/>
    <property type="match status" value="1"/>
</dbReference>
<keyword evidence="4 7" id="KW-0547">Nucleotide-binding</keyword>
<proteinExistence type="predicted"/>
<dbReference type="InterPro" id="IPR000719">
    <property type="entry name" value="Prot_kinase_dom"/>
</dbReference>
<keyword evidence="2" id="KW-0723">Serine/threonine-protein kinase</keyword>
<dbReference type="PANTHER" id="PTHR43289:SF6">
    <property type="entry name" value="SERINE_THREONINE-PROTEIN KINASE NEKL-3"/>
    <property type="match status" value="1"/>
</dbReference>
<dbReference type="SUPFAM" id="SSF56112">
    <property type="entry name" value="Protein kinase-like (PK-like)"/>
    <property type="match status" value="1"/>
</dbReference>
<dbReference type="PANTHER" id="PTHR43289">
    <property type="entry name" value="MITOGEN-ACTIVATED PROTEIN KINASE KINASE KINASE 20-RELATED"/>
    <property type="match status" value="1"/>
</dbReference>
<dbReference type="InterPro" id="IPR011009">
    <property type="entry name" value="Kinase-like_dom_sf"/>
</dbReference>
<dbReference type="InterPro" id="IPR011990">
    <property type="entry name" value="TPR-like_helical_dom_sf"/>
</dbReference>
<evidence type="ECO:0000256" key="1">
    <source>
        <dbReference type="ARBA" id="ARBA00012513"/>
    </source>
</evidence>
<dbReference type="EMBL" id="JBDJAW010000011">
    <property type="protein sequence ID" value="MEN3536494.1"/>
    <property type="molecule type" value="Genomic_DNA"/>
</dbReference>
<evidence type="ECO:0000259" key="8">
    <source>
        <dbReference type="PROSITE" id="PS50011"/>
    </source>
</evidence>
<dbReference type="Gene3D" id="1.25.40.10">
    <property type="entry name" value="Tetratricopeptide repeat domain"/>
    <property type="match status" value="1"/>
</dbReference>
<dbReference type="SUPFAM" id="SSF48452">
    <property type="entry name" value="TPR-like"/>
    <property type="match status" value="1"/>
</dbReference>
<evidence type="ECO:0000256" key="2">
    <source>
        <dbReference type="ARBA" id="ARBA00022527"/>
    </source>
</evidence>
<keyword evidence="3 9" id="KW-0808">Transferase</keyword>
<evidence type="ECO:0000313" key="9">
    <source>
        <dbReference type="EMBL" id="MEN3536494.1"/>
    </source>
</evidence>
<keyword evidence="6 7" id="KW-0067">ATP-binding</keyword>
<dbReference type="GO" id="GO:0004674">
    <property type="term" value="F:protein serine/threonine kinase activity"/>
    <property type="evidence" value="ECO:0007669"/>
    <property type="project" value="UniProtKB-EC"/>
</dbReference>
<dbReference type="InterPro" id="IPR017441">
    <property type="entry name" value="Protein_kinase_ATP_BS"/>
</dbReference>